<dbReference type="OrthoDB" id="5918597at2759"/>
<keyword evidence="4" id="KW-1185">Reference proteome</keyword>
<dbReference type="SUPFAM" id="SSF50494">
    <property type="entry name" value="Trypsin-like serine proteases"/>
    <property type="match status" value="1"/>
</dbReference>
<feature type="region of interest" description="Disordered" evidence="1">
    <location>
        <begin position="1"/>
        <end position="43"/>
    </location>
</feature>
<feature type="domain" description="Peptidase S1" evidence="2">
    <location>
        <begin position="156"/>
        <end position="203"/>
    </location>
</feature>
<dbReference type="Gene3D" id="2.40.10.10">
    <property type="entry name" value="Trypsin-like serine proteases"/>
    <property type="match status" value="1"/>
</dbReference>
<organism evidence="3">
    <name type="scientific">Darwinula stevensoni</name>
    <dbReference type="NCBI Taxonomy" id="69355"/>
    <lineage>
        <taxon>Eukaryota</taxon>
        <taxon>Metazoa</taxon>
        <taxon>Ecdysozoa</taxon>
        <taxon>Arthropoda</taxon>
        <taxon>Crustacea</taxon>
        <taxon>Oligostraca</taxon>
        <taxon>Ostracoda</taxon>
        <taxon>Podocopa</taxon>
        <taxon>Podocopida</taxon>
        <taxon>Darwinulocopina</taxon>
        <taxon>Darwinuloidea</taxon>
        <taxon>Darwinulidae</taxon>
        <taxon>Darwinula</taxon>
    </lineage>
</organism>
<name>A0A7R9AA18_9CRUS</name>
<feature type="region of interest" description="Disordered" evidence="1">
    <location>
        <begin position="70"/>
        <end position="106"/>
    </location>
</feature>
<dbReference type="InterPro" id="IPR001254">
    <property type="entry name" value="Trypsin_dom"/>
</dbReference>
<dbReference type="EMBL" id="CAJPEV010002769">
    <property type="protein sequence ID" value="CAG0897977.1"/>
    <property type="molecule type" value="Genomic_DNA"/>
</dbReference>
<dbReference type="EMBL" id="LR902286">
    <property type="protein sequence ID" value="CAD7250282.1"/>
    <property type="molecule type" value="Genomic_DNA"/>
</dbReference>
<evidence type="ECO:0000313" key="3">
    <source>
        <dbReference type="EMBL" id="CAD7250282.1"/>
    </source>
</evidence>
<reference evidence="3" key="1">
    <citation type="submission" date="2020-11" db="EMBL/GenBank/DDBJ databases">
        <authorList>
            <person name="Tran Van P."/>
        </authorList>
    </citation>
    <scope>NUCLEOTIDE SEQUENCE</scope>
</reference>
<dbReference type="Pfam" id="PF00089">
    <property type="entry name" value="Trypsin"/>
    <property type="match status" value="1"/>
</dbReference>
<proteinExistence type="predicted"/>
<dbReference type="GO" id="GO:0006508">
    <property type="term" value="P:proteolysis"/>
    <property type="evidence" value="ECO:0007669"/>
    <property type="project" value="InterPro"/>
</dbReference>
<evidence type="ECO:0000259" key="2">
    <source>
        <dbReference type="Pfam" id="PF00089"/>
    </source>
</evidence>
<dbReference type="InterPro" id="IPR009003">
    <property type="entry name" value="Peptidase_S1_PA"/>
</dbReference>
<dbReference type="Proteomes" id="UP000677054">
    <property type="component" value="Unassembled WGS sequence"/>
</dbReference>
<evidence type="ECO:0000256" key="1">
    <source>
        <dbReference type="SAM" id="MobiDB-lite"/>
    </source>
</evidence>
<evidence type="ECO:0000313" key="4">
    <source>
        <dbReference type="Proteomes" id="UP000677054"/>
    </source>
</evidence>
<gene>
    <name evidence="3" type="ORF">DSTB1V02_LOCUS10062</name>
</gene>
<protein>
    <recommendedName>
        <fullName evidence="2">Peptidase S1 domain-containing protein</fullName>
    </recommendedName>
</protein>
<sequence length="209" mass="23125">MSHSRHRTTDPTRPDPVEIETVLADDKPRKCHPTSPSVARRRIDERSSDRFRDSFLRILDVLGTLSSTSLDGRSRRRRRNRAKPERSETPPSLRLQAPSGSHLAGSPSLLPPGDAFMHYRHFCCSPFAFKSQSASATADGYEIIIGHRLIVHMWPSGDSGGPLVLRYGGRAFLTGILSYVTQNYCGSDGYAVYIRASVGATWVNSIVNA</sequence>
<accession>A0A7R9AA18</accession>
<dbReference type="AlphaFoldDB" id="A0A7R9AA18"/>
<dbReference type="GO" id="GO:0004252">
    <property type="term" value="F:serine-type endopeptidase activity"/>
    <property type="evidence" value="ECO:0007669"/>
    <property type="project" value="InterPro"/>
</dbReference>
<dbReference type="InterPro" id="IPR043504">
    <property type="entry name" value="Peptidase_S1_PA_chymotrypsin"/>
</dbReference>
<feature type="compositionally biased region" description="Basic and acidic residues" evidence="1">
    <location>
        <begin position="7"/>
        <end position="16"/>
    </location>
</feature>